<sequence>MDMEDSAEQQPLIEAVADTMEAEDPTIKEAREEAAASPGDDEWSGSYTWRIDFEELEDYEIGKKKYSPKFEVATYFWRLLLFPRGNAVPQAGQRETVSVFLDAPDASVYSTQMSPSASFTLHLHNQLEKGKRHSKDTEHTFTANEADWGFGQFIPREEMMDPSKGWLVNNQLVLSVDLRVKRDERYNLDARKATGFVGLKNQGATCYMNSLLQYLYNLPCFRTAVYHMPTNENDEASKSLPLALQSLFFKLQYSKTHVSTKDLTKSFGWGTYDAFMQHDVQELNRVLCEKLEEKMKGTKVERIINELFEGYTYNYIECINVDYKSTRKESFMDLQLDVKGCKNVYESFAKFCEVEIMEGREQYNAEGHGMQDARKGILFQQLPPVLQLHLKRFEYDFQRDAMIKINDRYEFPELLDLDSKDIHIFGPEAPTNVSNQYKLHSVLVHSGGLHGGHYYVYIRPDGEKWYKFDDDHVEATDKTRACDEQFGAGGVDEDGAMSAPALRYARSSNAYMLVYVRVADWDKVMAATTKEDIAPHLLERLEQEQEEKEARQRMKQEAHLYCTLKLATDADVAAHVGQAGVYFDLVNHNKLPAEHIFRLKKNIRFPEFMQMVQEKLKVPVADQRFWIWETRDNGSFRPARPLSAEEQGKVLMDLREHREMRHGVVTQAQKQSLMDIKLFLEAPLAAPGSFELGPGPLPPRGKFDFLLLFKHYDPVSEVLRYVGRLIVQKNSRLAQLSGELVAMCGLAPGTELECYEEIRADGGDNMVELVPLKATFAEKRLRDGDIIIVQPALPPNTPGVRFADAKSFLGYIHSRRVVTFKRLEEPKEAGLQLELLREMDYDQVLGELARKLSMDDPSRLRLTQHNSWNSQPQRHPVRFRAINSLEALLTHGQHSTDVLYYEVLDMPLDELEKLKTLKVSFHNDKTEFVGELTVRVPKEGIVADVLNELSRQLGPDAAGRRLRLMEVYNSKVFKVCEPSEPVEGVKETYWALRAEAVPADQAGELPPGRTLLHVCHFALDPATAAAAGGDDEERARPAGPVTTFGAPFLMAIDDDQPLSEIAPRIKALLGVPDEEWAKWRFAFLPGRMPEWLGPDDVLGQRIRSHSAPLAEGAPHLGLGHENKQPRRPQGGGGGGYRSMYGSEKAIKINS</sequence>
<evidence type="ECO:0000259" key="9">
    <source>
        <dbReference type="PROSITE" id="PS50144"/>
    </source>
</evidence>
<dbReference type="InterPro" id="IPR018200">
    <property type="entry name" value="USP_CS"/>
</dbReference>
<dbReference type="GO" id="GO:0016579">
    <property type="term" value="P:protein deubiquitination"/>
    <property type="evidence" value="ECO:0007669"/>
    <property type="project" value="InterPro"/>
</dbReference>
<dbReference type="Gene3D" id="3.10.20.90">
    <property type="entry name" value="Phosphatidylinositol 3-kinase Catalytic Subunit, Chain A, domain 1"/>
    <property type="match status" value="2"/>
</dbReference>
<dbReference type="InterPro" id="IPR001394">
    <property type="entry name" value="Peptidase_C19_UCH"/>
</dbReference>
<evidence type="ECO:0000256" key="4">
    <source>
        <dbReference type="ARBA" id="ARBA00022670"/>
    </source>
</evidence>
<feature type="compositionally biased region" description="Basic and acidic residues" evidence="8">
    <location>
        <begin position="25"/>
        <end position="34"/>
    </location>
</feature>
<protein>
    <recommendedName>
        <fullName evidence="3">ubiquitinyl hydrolase 1</fullName>
        <ecNumber evidence="3">3.4.19.12</ecNumber>
    </recommendedName>
</protein>
<dbReference type="CDD" id="cd00121">
    <property type="entry name" value="MATH"/>
    <property type="match status" value="1"/>
</dbReference>
<dbReference type="InterPro" id="IPR028889">
    <property type="entry name" value="USP"/>
</dbReference>
<dbReference type="SMART" id="SM00061">
    <property type="entry name" value="MATH"/>
    <property type="match status" value="1"/>
</dbReference>
<dbReference type="FunFam" id="3.90.70.10:FF:000044">
    <property type="entry name" value="Ubiquitin carboxyl-terminal hydrolase 13"/>
    <property type="match status" value="1"/>
</dbReference>
<dbReference type="CDD" id="cd02659">
    <property type="entry name" value="peptidase_C19C"/>
    <property type="match status" value="1"/>
</dbReference>
<name>A0A7R9YUN0_9CHLO</name>
<dbReference type="Pfam" id="PF12436">
    <property type="entry name" value="USP7_ICP0_bdg"/>
    <property type="match status" value="1"/>
</dbReference>
<dbReference type="GO" id="GO:0005634">
    <property type="term" value="C:nucleus"/>
    <property type="evidence" value="ECO:0007669"/>
    <property type="project" value="TreeGrafter"/>
</dbReference>
<keyword evidence="4" id="KW-0645">Protease</keyword>
<dbReference type="InterPro" id="IPR008974">
    <property type="entry name" value="TRAF-like"/>
</dbReference>
<feature type="region of interest" description="Disordered" evidence="8">
    <location>
        <begin position="1"/>
        <end position="42"/>
    </location>
</feature>
<dbReference type="PROSITE" id="PS00973">
    <property type="entry name" value="USP_2"/>
    <property type="match status" value="1"/>
</dbReference>
<accession>A0A7R9YUN0</accession>
<evidence type="ECO:0000256" key="8">
    <source>
        <dbReference type="SAM" id="MobiDB-lite"/>
    </source>
</evidence>
<feature type="domain" description="USP" evidence="10">
    <location>
        <begin position="197"/>
        <end position="518"/>
    </location>
</feature>
<dbReference type="PROSITE" id="PS50235">
    <property type="entry name" value="USP_3"/>
    <property type="match status" value="1"/>
</dbReference>
<organism evidence="11">
    <name type="scientific">Chlamydomonas euryale</name>
    <dbReference type="NCBI Taxonomy" id="1486919"/>
    <lineage>
        <taxon>Eukaryota</taxon>
        <taxon>Viridiplantae</taxon>
        <taxon>Chlorophyta</taxon>
        <taxon>core chlorophytes</taxon>
        <taxon>Chlorophyceae</taxon>
        <taxon>CS clade</taxon>
        <taxon>Chlamydomonadales</taxon>
        <taxon>Chlamydomonadaceae</taxon>
        <taxon>Chlamydomonas</taxon>
    </lineage>
</organism>
<dbReference type="GO" id="GO:0005829">
    <property type="term" value="C:cytosol"/>
    <property type="evidence" value="ECO:0007669"/>
    <property type="project" value="TreeGrafter"/>
</dbReference>
<dbReference type="EC" id="3.4.19.12" evidence="3"/>
<reference evidence="11" key="1">
    <citation type="submission" date="2021-01" db="EMBL/GenBank/DDBJ databases">
        <authorList>
            <person name="Corre E."/>
            <person name="Pelletier E."/>
            <person name="Niang G."/>
            <person name="Scheremetjew M."/>
            <person name="Finn R."/>
            <person name="Kale V."/>
            <person name="Holt S."/>
            <person name="Cochrane G."/>
            <person name="Meng A."/>
            <person name="Brown T."/>
            <person name="Cohen L."/>
        </authorList>
    </citation>
    <scope>NUCLEOTIDE SEQUENCE</scope>
    <source>
        <strain evidence="11">CCMP219</strain>
    </source>
</reference>
<dbReference type="PANTHER" id="PTHR24006:SF644">
    <property type="entry name" value="UBIQUITIN CARBOXYL-TERMINAL HYDROLASE 7"/>
    <property type="match status" value="1"/>
</dbReference>
<evidence type="ECO:0000256" key="2">
    <source>
        <dbReference type="ARBA" id="ARBA00009085"/>
    </source>
</evidence>
<comment type="similarity">
    <text evidence="2">Belongs to the peptidase C19 family.</text>
</comment>
<dbReference type="Pfam" id="PF00443">
    <property type="entry name" value="UCH"/>
    <property type="match status" value="1"/>
</dbReference>
<dbReference type="GO" id="GO:0006508">
    <property type="term" value="P:proteolysis"/>
    <property type="evidence" value="ECO:0007669"/>
    <property type="project" value="UniProtKB-KW"/>
</dbReference>
<dbReference type="InterPro" id="IPR029346">
    <property type="entry name" value="USP_C"/>
</dbReference>
<comment type="catalytic activity">
    <reaction evidence="1">
        <text>Thiol-dependent hydrolysis of ester, thioester, amide, peptide and isopeptide bonds formed by the C-terminal Gly of ubiquitin (a 76-residue protein attached to proteins as an intracellular targeting signal).</text>
        <dbReference type="EC" id="3.4.19.12"/>
    </reaction>
</comment>
<dbReference type="PROSITE" id="PS50144">
    <property type="entry name" value="MATH"/>
    <property type="match status" value="1"/>
</dbReference>
<keyword evidence="5" id="KW-0833">Ubl conjugation pathway</keyword>
<dbReference type="AlphaFoldDB" id="A0A7R9YUN0"/>
<dbReference type="InterPro" id="IPR024729">
    <property type="entry name" value="USP7_ICP0-binding_dom"/>
</dbReference>
<gene>
    <name evidence="11" type="ORF">CEUR00632_LOCUS7373</name>
</gene>
<dbReference type="PROSITE" id="PS00972">
    <property type="entry name" value="USP_1"/>
    <property type="match status" value="1"/>
</dbReference>
<evidence type="ECO:0000256" key="3">
    <source>
        <dbReference type="ARBA" id="ARBA00012759"/>
    </source>
</evidence>
<evidence type="ECO:0000256" key="1">
    <source>
        <dbReference type="ARBA" id="ARBA00000707"/>
    </source>
</evidence>
<dbReference type="InterPro" id="IPR038765">
    <property type="entry name" value="Papain-like_cys_pep_sf"/>
</dbReference>
<dbReference type="Gene3D" id="3.90.70.10">
    <property type="entry name" value="Cysteine proteinases"/>
    <property type="match status" value="1"/>
</dbReference>
<dbReference type="EMBL" id="HBEC01015817">
    <property type="protein sequence ID" value="CAD8287334.1"/>
    <property type="molecule type" value="Transcribed_RNA"/>
</dbReference>
<dbReference type="SUPFAM" id="SSF49599">
    <property type="entry name" value="TRAF domain-like"/>
    <property type="match status" value="1"/>
</dbReference>
<dbReference type="Gene3D" id="2.60.210.10">
    <property type="entry name" value="Apoptosis, Tumor Necrosis Factor Receptor Associated Protein 2, Chain A"/>
    <property type="match status" value="1"/>
</dbReference>
<feature type="domain" description="MATH" evidence="9">
    <location>
        <begin position="44"/>
        <end position="178"/>
    </location>
</feature>
<evidence type="ECO:0000313" key="11">
    <source>
        <dbReference type="EMBL" id="CAD8287334.1"/>
    </source>
</evidence>
<evidence type="ECO:0000256" key="7">
    <source>
        <dbReference type="ARBA" id="ARBA00022807"/>
    </source>
</evidence>
<dbReference type="GO" id="GO:0004843">
    <property type="term" value="F:cysteine-type deubiquitinase activity"/>
    <property type="evidence" value="ECO:0007669"/>
    <property type="project" value="UniProtKB-EC"/>
</dbReference>
<dbReference type="InterPro" id="IPR002083">
    <property type="entry name" value="MATH/TRAF_dom"/>
</dbReference>
<keyword evidence="7" id="KW-0788">Thiol protease</keyword>
<evidence type="ECO:0000256" key="5">
    <source>
        <dbReference type="ARBA" id="ARBA00022786"/>
    </source>
</evidence>
<dbReference type="PANTHER" id="PTHR24006">
    <property type="entry name" value="UBIQUITIN CARBOXYL-TERMINAL HYDROLASE"/>
    <property type="match status" value="1"/>
</dbReference>
<proteinExistence type="inferred from homology"/>
<dbReference type="Pfam" id="PF14533">
    <property type="entry name" value="USP7_C2"/>
    <property type="match status" value="1"/>
</dbReference>
<evidence type="ECO:0000259" key="10">
    <source>
        <dbReference type="PROSITE" id="PS50235"/>
    </source>
</evidence>
<dbReference type="GO" id="GO:0031647">
    <property type="term" value="P:regulation of protein stability"/>
    <property type="evidence" value="ECO:0007669"/>
    <property type="project" value="TreeGrafter"/>
</dbReference>
<dbReference type="SUPFAM" id="SSF54001">
    <property type="entry name" value="Cysteine proteinases"/>
    <property type="match status" value="1"/>
</dbReference>
<evidence type="ECO:0000256" key="6">
    <source>
        <dbReference type="ARBA" id="ARBA00022801"/>
    </source>
</evidence>
<dbReference type="Pfam" id="PF22486">
    <property type="entry name" value="MATH_2"/>
    <property type="match status" value="1"/>
</dbReference>
<keyword evidence="6" id="KW-0378">Hydrolase</keyword>
<dbReference type="InterPro" id="IPR050164">
    <property type="entry name" value="Peptidase_C19"/>
</dbReference>
<feature type="region of interest" description="Disordered" evidence="8">
    <location>
        <begin position="1110"/>
        <end position="1150"/>
    </location>
</feature>